<dbReference type="AlphaFoldDB" id="A0A956M2N2"/>
<accession>A0A956M2N2</accession>
<keyword evidence="1" id="KW-0472">Membrane</keyword>
<evidence type="ECO:0000256" key="1">
    <source>
        <dbReference type="SAM" id="Phobius"/>
    </source>
</evidence>
<reference evidence="2" key="1">
    <citation type="submission" date="2020-04" db="EMBL/GenBank/DDBJ databases">
        <authorList>
            <person name="Zhang T."/>
        </authorList>
    </citation>
    <scope>NUCLEOTIDE SEQUENCE</scope>
    <source>
        <strain evidence="2">HKST-UBA01</strain>
    </source>
</reference>
<organism evidence="2 3">
    <name type="scientific">Eiseniibacteriota bacterium</name>
    <dbReference type="NCBI Taxonomy" id="2212470"/>
    <lineage>
        <taxon>Bacteria</taxon>
        <taxon>Candidatus Eiseniibacteriota</taxon>
    </lineage>
</organism>
<feature type="transmembrane region" description="Helical" evidence="1">
    <location>
        <begin position="55"/>
        <end position="84"/>
    </location>
</feature>
<gene>
    <name evidence="2" type="ORF">KC729_19195</name>
</gene>
<protein>
    <submittedName>
        <fullName evidence="2">DsrE/DsrF/DrsH-like family protein</fullName>
    </submittedName>
</protein>
<keyword evidence="1" id="KW-0812">Transmembrane</keyword>
<dbReference type="Pfam" id="PF13686">
    <property type="entry name" value="DrsE_2"/>
    <property type="match status" value="1"/>
</dbReference>
<evidence type="ECO:0000313" key="2">
    <source>
        <dbReference type="EMBL" id="MCA9729818.1"/>
    </source>
</evidence>
<name>A0A956M2N2_UNCEI</name>
<dbReference type="Gene3D" id="3.40.1260.10">
    <property type="entry name" value="DsrEFH-like"/>
    <property type="match status" value="1"/>
</dbReference>
<keyword evidence="1" id="KW-1133">Transmembrane helix</keyword>
<dbReference type="SUPFAM" id="SSF75169">
    <property type="entry name" value="DsrEFH-like"/>
    <property type="match status" value="1"/>
</dbReference>
<dbReference type="PANTHER" id="PTHR34655">
    <property type="entry name" value="CONSERVED WITHIN P. AEROPHILUM"/>
    <property type="match status" value="1"/>
</dbReference>
<dbReference type="EMBL" id="JAGQHR010000854">
    <property type="protein sequence ID" value="MCA9729818.1"/>
    <property type="molecule type" value="Genomic_DNA"/>
</dbReference>
<comment type="caution">
    <text evidence="2">The sequence shown here is derived from an EMBL/GenBank/DDBJ whole genome shotgun (WGS) entry which is preliminary data.</text>
</comment>
<dbReference type="Proteomes" id="UP000697710">
    <property type="component" value="Unassembled WGS sequence"/>
</dbReference>
<proteinExistence type="predicted"/>
<dbReference type="InterPro" id="IPR027396">
    <property type="entry name" value="DsrEFH-like"/>
</dbReference>
<reference evidence="2" key="2">
    <citation type="journal article" date="2021" name="Microbiome">
        <title>Successional dynamics and alternative stable states in a saline activated sludge microbial community over 9 years.</title>
        <authorList>
            <person name="Wang Y."/>
            <person name="Ye J."/>
            <person name="Ju F."/>
            <person name="Liu L."/>
            <person name="Boyd J.A."/>
            <person name="Deng Y."/>
            <person name="Parks D.H."/>
            <person name="Jiang X."/>
            <person name="Yin X."/>
            <person name="Woodcroft B.J."/>
            <person name="Tyson G.W."/>
            <person name="Hugenholtz P."/>
            <person name="Polz M.F."/>
            <person name="Zhang T."/>
        </authorList>
    </citation>
    <scope>NUCLEOTIDE SEQUENCE</scope>
    <source>
        <strain evidence="2">HKST-UBA01</strain>
    </source>
</reference>
<dbReference type="PANTHER" id="PTHR34655:SF2">
    <property type="entry name" value="PEROXIREDOXIN FAMILY PROTEIN"/>
    <property type="match status" value="1"/>
</dbReference>
<dbReference type="InterPro" id="IPR032836">
    <property type="entry name" value="DsrE2-like"/>
</dbReference>
<evidence type="ECO:0000313" key="3">
    <source>
        <dbReference type="Proteomes" id="UP000697710"/>
    </source>
</evidence>
<sequence length="194" mass="20611">MSTLETSDSVTALAAQVEALAAQVRSLSSRLEAAESHAPSNRLTLLVLSGDFDKLMVAFMVANGAAAMGTDVSMFFTFWGLCALRKDRQFKGKTVSEKVLSAMLPSGPDAAATSCFNMAGMGPAFFRSVMKQRNVESLPGLMESAQAMGVKMIACQTSMEIMGIRTEELIDGIEFGGLGVYLGDALDSRTAFLI</sequence>